<reference evidence="3" key="1">
    <citation type="submission" date="2021-09" db="EMBL/GenBank/DDBJ databases">
        <title>A high-quality genome of the endoparasitic fungus Hirsutella rhossiliensis with a comparison of Hirsutella genomes reveals transposable elements contributing to genome size variation.</title>
        <authorList>
            <person name="Lin R."/>
            <person name="Jiao Y."/>
            <person name="Sun X."/>
            <person name="Ling J."/>
            <person name="Xie B."/>
            <person name="Cheng X."/>
        </authorList>
    </citation>
    <scope>NUCLEOTIDE SEQUENCE</scope>
    <source>
        <strain evidence="3">HR02</strain>
    </source>
</reference>
<name>A0A9P8MZ32_9HYPO</name>
<evidence type="ECO:0000313" key="4">
    <source>
        <dbReference type="Proteomes" id="UP000824596"/>
    </source>
</evidence>
<keyword evidence="4" id="KW-1185">Reference proteome</keyword>
<gene>
    <name evidence="3" type="ORF">HRG_05479</name>
</gene>
<organism evidence="3 4">
    <name type="scientific">Hirsutella rhossiliensis</name>
    <dbReference type="NCBI Taxonomy" id="111463"/>
    <lineage>
        <taxon>Eukaryota</taxon>
        <taxon>Fungi</taxon>
        <taxon>Dikarya</taxon>
        <taxon>Ascomycota</taxon>
        <taxon>Pezizomycotina</taxon>
        <taxon>Sordariomycetes</taxon>
        <taxon>Hypocreomycetidae</taxon>
        <taxon>Hypocreales</taxon>
        <taxon>Ophiocordycipitaceae</taxon>
        <taxon>Hirsutella</taxon>
    </lineage>
</organism>
<feature type="signal peptide" evidence="2">
    <location>
        <begin position="1"/>
        <end position="22"/>
    </location>
</feature>
<dbReference type="PANTHER" id="PTHR13593:SF80">
    <property type="entry name" value="PLC-LIKE PHOSPHODIESTERASE"/>
    <property type="match status" value="1"/>
</dbReference>
<dbReference type="OrthoDB" id="7984201at2759"/>
<dbReference type="SUPFAM" id="SSF51695">
    <property type="entry name" value="PLC-like phosphodiesterases"/>
    <property type="match status" value="1"/>
</dbReference>
<dbReference type="GeneID" id="68354608"/>
<evidence type="ECO:0000313" key="3">
    <source>
        <dbReference type="EMBL" id="KAH0962969.1"/>
    </source>
</evidence>
<dbReference type="InterPro" id="IPR051057">
    <property type="entry name" value="PI-PLC_domain"/>
</dbReference>
<dbReference type="InterPro" id="IPR017946">
    <property type="entry name" value="PLC-like_Pdiesterase_TIM-brl"/>
</dbReference>
<feature type="compositionally biased region" description="Low complexity" evidence="1">
    <location>
        <begin position="25"/>
        <end position="37"/>
    </location>
</feature>
<dbReference type="PANTHER" id="PTHR13593">
    <property type="match status" value="1"/>
</dbReference>
<dbReference type="GO" id="GO:0008081">
    <property type="term" value="F:phosphoric diester hydrolase activity"/>
    <property type="evidence" value="ECO:0007669"/>
    <property type="project" value="InterPro"/>
</dbReference>
<feature type="region of interest" description="Disordered" evidence="1">
    <location>
        <begin position="25"/>
        <end position="51"/>
    </location>
</feature>
<comment type="caution">
    <text evidence="3">The sequence shown here is derived from an EMBL/GenBank/DDBJ whole genome shotgun (WGS) entry which is preliminary data.</text>
</comment>
<proteinExistence type="predicted"/>
<dbReference type="EMBL" id="JAIZPD010000005">
    <property type="protein sequence ID" value="KAH0962969.1"/>
    <property type="molecule type" value="Genomic_DNA"/>
</dbReference>
<dbReference type="Gene3D" id="3.20.20.190">
    <property type="entry name" value="Phosphatidylinositol (PI) phosphodiesterase"/>
    <property type="match status" value="1"/>
</dbReference>
<dbReference type="RefSeq" id="XP_044720482.1">
    <property type="nucleotide sequence ID" value="XM_044863950.1"/>
</dbReference>
<dbReference type="Pfam" id="PF26146">
    <property type="entry name" value="PI-PLC_X"/>
    <property type="match status" value="1"/>
</dbReference>
<feature type="chain" id="PRO_5040474868" evidence="2">
    <location>
        <begin position="23"/>
        <end position="393"/>
    </location>
</feature>
<evidence type="ECO:0000256" key="2">
    <source>
        <dbReference type="SAM" id="SignalP"/>
    </source>
</evidence>
<dbReference type="AlphaFoldDB" id="A0A9P8MZ32"/>
<keyword evidence="2" id="KW-0732">Signal</keyword>
<accession>A0A9P8MZ32</accession>
<evidence type="ECO:0000256" key="1">
    <source>
        <dbReference type="SAM" id="MobiDB-lite"/>
    </source>
</evidence>
<sequence length="393" mass="41319">MVVSVRALAVAALAAVAGVVDANPQAAPSDAPSIAPTAAPPSAAPSAGLGSGSGTCNNSPLLCSRQYNKITHMGAHDSSFLRDKSTRNSPAGNQFKNATIALDAGFRLLQTQVHKVDSGLRLCHTSCGILDAGPLDTWLAAVADWVSRNPNDVITIVVVNSDKVPATDLGAAFERSGITKFAYKPASTAATTTWPTLGTMIGQRSQVVIFTTNTEASPALPYMLPHFVHIFETPFEVTQLNGFNCTLDRPKAAGQPTQAISNGYMSLVNHFKDQPFDSGIIKSVAKSIGINSDILVPDVDRIDTVNNPGNSTDGNLGKHLDLCSSEWGQQPNFILVDFWDRANPIEAADRLNGVSSTTGRKAVDLTSAAPRELGARATGVVVACLTATSLWLL</sequence>
<dbReference type="Proteomes" id="UP000824596">
    <property type="component" value="Unassembled WGS sequence"/>
</dbReference>
<protein>
    <submittedName>
        <fullName evidence="3">PLC-like phosphodiesterase</fullName>
    </submittedName>
</protein>
<dbReference type="GO" id="GO:0006629">
    <property type="term" value="P:lipid metabolic process"/>
    <property type="evidence" value="ECO:0007669"/>
    <property type="project" value="InterPro"/>
</dbReference>